<dbReference type="AlphaFoldDB" id="A0A437RKJ0"/>
<keyword evidence="3" id="KW-1185">Reference proteome</keyword>
<dbReference type="Pfam" id="PF12680">
    <property type="entry name" value="SnoaL_2"/>
    <property type="match status" value="1"/>
</dbReference>
<evidence type="ECO:0000313" key="3">
    <source>
        <dbReference type="Proteomes" id="UP000285575"/>
    </source>
</evidence>
<dbReference type="PIRSF" id="PIRSF030561">
    <property type="entry name" value="UCP030561"/>
    <property type="match status" value="1"/>
</dbReference>
<evidence type="ECO:0000313" key="2">
    <source>
        <dbReference type="EMBL" id="RVU47311.1"/>
    </source>
</evidence>
<name>A0A437RKJ0_9BURK</name>
<sequence length="125" mass="13989">MNPTPNPADRLDSLAPAAFAQRQLDAYNARDLAAFVAEYAEDVEVWRLPNPEPVLVGREALAAHYREHRFQLPGLHAELVKRMTFGNKVIDHERVHGVQAEPMEVAAIYEVAERGITKVWFVSGG</sequence>
<dbReference type="GO" id="GO:0016853">
    <property type="term" value="F:isomerase activity"/>
    <property type="evidence" value="ECO:0007669"/>
    <property type="project" value="UniProtKB-KW"/>
</dbReference>
<evidence type="ECO:0000259" key="1">
    <source>
        <dbReference type="Pfam" id="PF12680"/>
    </source>
</evidence>
<keyword evidence="2" id="KW-0413">Isomerase</keyword>
<dbReference type="InterPro" id="IPR032710">
    <property type="entry name" value="NTF2-like_dom_sf"/>
</dbReference>
<organism evidence="2 3">
    <name type="scientific">Rubrivivax rivuli</name>
    <dbReference type="NCBI Taxonomy" id="1862385"/>
    <lineage>
        <taxon>Bacteria</taxon>
        <taxon>Pseudomonadati</taxon>
        <taxon>Pseudomonadota</taxon>
        <taxon>Betaproteobacteria</taxon>
        <taxon>Burkholderiales</taxon>
        <taxon>Sphaerotilaceae</taxon>
        <taxon>Rubrivivax</taxon>
    </lineage>
</organism>
<dbReference type="RefSeq" id="WP_128227775.1">
    <property type="nucleotide sequence ID" value="NZ_SACR01000002.1"/>
</dbReference>
<dbReference type="InterPro" id="IPR008317">
    <property type="entry name" value="UCP030561"/>
</dbReference>
<gene>
    <name evidence="2" type="ORF">EOE66_06065</name>
</gene>
<reference evidence="2 3" key="1">
    <citation type="submission" date="2019-01" db="EMBL/GenBank/DDBJ databases">
        <authorList>
            <person name="Chen W.-M."/>
        </authorList>
    </citation>
    <scope>NUCLEOTIDE SEQUENCE [LARGE SCALE GENOMIC DNA]</scope>
    <source>
        <strain evidence="2 3">KYPY4</strain>
    </source>
</reference>
<protein>
    <submittedName>
        <fullName evidence="2">Steroid delta-isomerase</fullName>
    </submittedName>
</protein>
<dbReference type="EMBL" id="SACR01000002">
    <property type="protein sequence ID" value="RVU47311.1"/>
    <property type="molecule type" value="Genomic_DNA"/>
</dbReference>
<dbReference type="SUPFAM" id="SSF54427">
    <property type="entry name" value="NTF2-like"/>
    <property type="match status" value="1"/>
</dbReference>
<accession>A0A437RKJ0</accession>
<dbReference type="OrthoDB" id="9799296at2"/>
<proteinExistence type="predicted"/>
<dbReference type="Proteomes" id="UP000285575">
    <property type="component" value="Unassembled WGS sequence"/>
</dbReference>
<dbReference type="InterPro" id="IPR037401">
    <property type="entry name" value="SnoaL-like"/>
</dbReference>
<feature type="domain" description="SnoaL-like" evidence="1">
    <location>
        <begin position="21"/>
        <end position="116"/>
    </location>
</feature>
<dbReference type="Gene3D" id="3.10.450.50">
    <property type="match status" value="1"/>
</dbReference>
<comment type="caution">
    <text evidence="2">The sequence shown here is derived from an EMBL/GenBank/DDBJ whole genome shotgun (WGS) entry which is preliminary data.</text>
</comment>